<evidence type="ECO:0000256" key="1">
    <source>
        <dbReference type="ARBA" id="ARBA00004141"/>
    </source>
</evidence>
<feature type="region of interest" description="Disordered" evidence="6">
    <location>
        <begin position="1"/>
        <end position="22"/>
    </location>
</feature>
<dbReference type="InterPro" id="IPR020846">
    <property type="entry name" value="MFS_dom"/>
</dbReference>
<dbReference type="InterPro" id="IPR050360">
    <property type="entry name" value="MFS_Sugar_Transporters"/>
</dbReference>
<keyword evidence="3 7" id="KW-0812">Transmembrane</keyword>
<dbReference type="eggNOG" id="KOG0254">
    <property type="taxonomic scope" value="Eukaryota"/>
</dbReference>
<evidence type="ECO:0000256" key="2">
    <source>
        <dbReference type="ARBA" id="ARBA00010992"/>
    </source>
</evidence>
<dbReference type="Proteomes" id="UP000016924">
    <property type="component" value="Unassembled WGS sequence"/>
</dbReference>
<dbReference type="PANTHER" id="PTHR48022">
    <property type="entry name" value="PLASTIDIC GLUCOSE TRANSPORTER 4"/>
    <property type="match status" value="1"/>
</dbReference>
<dbReference type="InterPro" id="IPR036259">
    <property type="entry name" value="MFS_trans_sf"/>
</dbReference>
<sequence length="131" mass="14236">MADNERIEVGKSANGSPHDVDKGHVDDHMPVITFRAFIMCVLVSMGGIIFGYDTGSIAGYLQMPDFQSRFANRTPSGGYEWPPALSGILVGGWPIGACIGALAAAKPADTYGRKWYVYRRKLSHLDPRSSC</sequence>
<reference evidence="10" key="1">
    <citation type="submission" date="2012-06" db="EMBL/GenBank/DDBJ databases">
        <title>The genome sequence of Coniosporium apollinis CBS 100218.</title>
        <authorList>
            <consortium name="The Broad Institute Genome Sequencing Platform"/>
            <person name="Cuomo C."/>
            <person name="Gorbushina A."/>
            <person name="Noack S."/>
            <person name="Walker B."/>
            <person name="Young S.K."/>
            <person name="Zeng Q."/>
            <person name="Gargeya S."/>
            <person name="Fitzgerald M."/>
            <person name="Haas B."/>
            <person name="Abouelleil A."/>
            <person name="Alvarado L."/>
            <person name="Arachchi H.M."/>
            <person name="Berlin A.M."/>
            <person name="Chapman S.B."/>
            <person name="Goldberg J."/>
            <person name="Griggs A."/>
            <person name="Gujja S."/>
            <person name="Hansen M."/>
            <person name="Howarth C."/>
            <person name="Imamovic A."/>
            <person name="Larimer J."/>
            <person name="McCowan C."/>
            <person name="Montmayeur A."/>
            <person name="Murphy C."/>
            <person name="Neiman D."/>
            <person name="Pearson M."/>
            <person name="Priest M."/>
            <person name="Roberts A."/>
            <person name="Saif S."/>
            <person name="Shea T."/>
            <person name="Sisk P."/>
            <person name="Sykes S."/>
            <person name="Wortman J."/>
            <person name="Nusbaum C."/>
            <person name="Birren B."/>
        </authorList>
    </citation>
    <scope>NUCLEOTIDE SEQUENCE [LARGE SCALE GENOMIC DNA]</scope>
    <source>
        <strain evidence="10">CBS 100218</strain>
    </source>
</reference>
<keyword evidence="10" id="KW-1185">Reference proteome</keyword>
<keyword evidence="5 7" id="KW-0472">Membrane</keyword>
<proteinExistence type="inferred from homology"/>
<evidence type="ECO:0000256" key="4">
    <source>
        <dbReference type="ARBA" id="ARBA00022989"/>
    </source>
</evidence>
<comment type="similarity">
    <text evidence="2">Belongs to the major facilitator superfamily. Sugar transporter (TC 2.A.1.1) family.</text>
</comment>
<evidence type="ECO:0000256" key="3">
    <source>
        <dbReference type="ARBA" id="ARBA00022692"/>
    </source>
</evidence>
<accession>R7Z5B3</accession>
<dbReference type="PROSITE" id="PS50850">
    <property type="entry name" value="MFS"/>
    <property type="match status" value="1"/>
</dbReference>
<dbReference type="InterPro" id="IPR005828">
    <property type="entry name" value="MFS_sugar_transport-like"/>
</dbReference>
<dbReference type="SUPFAM" id="SSF103473">
    <property type="entry name" value="MFS general substrate transporter"/>
    <property type="match status" value="1"/>
</dbReference>
<dbReference type="GO" id="GO:0005351">
    <property type="term" value="F:carbohydrate:proton symporter activity"/>
    <property type="evidence" value="ECO:0007669"/>
    <property type="project" value="TreeGrafter"/>
</dbReference>
<feature type="transmembrane region" description="Helical" evidence="7">
    <location>
        <begin position="84"/>
        <end position="105"/>
    </location>
</feature>
<dbReference type="HOGENOM" id="CLU_1927488_0_0_1"/>
<gene>
    <name evidence="9" type="ORF">W97_08645</name>
</gene>
<dbReference type="OrthoDB" id="6612291at2759"/>
<evidence type="ECO:0000256" key="5">
    <source>
        <dbReference type="ARBA" id="ARBA00023136"/>
    </source>
</evidence>
<evidence type="ECO:0000313" key="9">
    <source>
        <dbReference type="EMBL" id="EON69385.1"/>
    </source>
</evidence>
<comment type="subcellular location">
    <subcellularLocation>
        <location evidence="1">Membrane</location>
        <topology evidence="1">Multi-pass membrane protein</topology>
    </subcellularLocation>
</comment>
<name>R7Z5B3_CONA1</name>
<feature type="transmembrane region" description="Helical" evidence="7">
    <location>
        <begin position="32"/>
        <end position="52"/>
    </location>
</feature>
<organism evidence="9 10">
    <name type="scientific">Coniosporium apollinis (strain CBS 100218)</name>
    <name type="common">Rock-inhabiting black yeast</name>
    <dbReference type="NCBI Taxonomy" id="1168221"/>
    <lineage>
        <taxon>Eukaryota</taxon>
        <taxon>Fungi</taxon>
        <taxon>Dikarya</taxon>
        <taxon>Ascomycota</taxon>
        <taxon>Pezizomycotina</taxon>
        <taxon>Dothideomycetes</taxon>
        <taxon>Dothideomycetes incertae sedis</taxon>
        <taxon>Coniosporium</taxon>
    </lineage>
</organism>
<evidence type="ECO:0000259" key="8">
    <source>
        <dbReference type="PROSITE" id="PS50850"/>
    </source>
</evidence>
<evidence type="ECO:0000313" key="10">
    <source>
        <dbReference type="Proteomes" id="UP000016924"/>
    </source>
</evidence>
<evidence type="ECO:0000256" key="6">
    <source>
        <dbReference type="SAM" id="MobiDB-lite"/>
    </source>
</evidence>
<dbReference type="RefSeq" id="XP_007784702.1">
    <property type="nucleotide sequence ID" value="XM_007786512.1"/>
</dbReference>
<dbReference type="GeneID" id="19905956"/>
<dbReference type="EMBL" id="JH767613">
    <property type="protein sequence ID" value="EON69385.1"/>
    <property type="molecule type" value="Genomic_DNA"/>
</dbReference>
<evidence type="ECO:0000256" key="7">
    <source>
        <dbReference type="SAM" id="Phobius"/>
    </source>
</evidence>
<keyword evidence="4 7" id="KW-1133">Transmembrane helix</keyword>
<dbReference type="Pfam" id="PF00083">
    <property type="entry name" value="Sugar_tr"/>
    <property type="match status" value="1"/>
</dbReference>
<dbReference type="STRING" id="1168221.R7Z5B3"/>
<protein>
    <recommendedName>
        <fullName evidence="8">Major facilitator superfamily (MFS) profile domain-containing protein</fullName>
    </recommendedName>
</protein>
<feature type="domain" description="Major facilitator superfamily (MFS) profile" evidence="8">
    <location>
        <begin position="39"/>
        <end position="131"/>
    </location>
</feature>
<dbReference type="PANTHER" id="PTHR48022:SF2">
    <property type="entry name" value="PLASTIDIC GLUCOSE TRANSPORTER 4"/>
    <property type="match status" value="1"/>
</dbReference>
<dbReference type="AlphaFoldDB" id="R7Z5B3"/>
<dbReference type="Gene3D" id="1.20.1250.20">
    <property type="entry name" value="MFS general substrate transporter like domains"/>
    <property type="match status" value="1"/>
</dbReference>
<dbReference type="GO" id="GO:0016020">
    <property type="term" value="C:membrane"/>
    <property type="evidence" value="ECO:0007669"/>
    <property type="project" value="UniProtKB-SubCell"/>
</dbReference>